<dbReference type="Proteomes" id="UP000663292">
    <property type="component" value="Chromosome"/>
</dbReference>
<dbReference type="EMBL" id="CP064791">
    <property type="protein sequence ID" value="QSG14070.1"/>
    <property type="molecule type" value="Genomic_DNA"/>
</dbReference>
<dbReference type="AlphaFoldDB" id="A0A897NI02"/>
<proteinExistence type="predicted"/>
<protein>
    <submittedName>
        <fullName evidence="2">Uncharacterized protein</fullName>
    </submittedName>
</protein>
<evidence type="ECO:0000313" key="3">
    <source>
        <dbReference type="Proteomes" id="UP000663292"/>
    </source>
</evidence>
<dbReference type="RefSeq" id="WP_229122014.1">
    <property type="nucleotide sequence ID" value="NZ_CP064791.1"/>
</dbReference>
<name>A0A897NI02_9EURY</name>
<reference evidence="2 3" key="1">
    <citation type="submission" date="2020-11" db="EMBL/GenBank/DDBJ databases">
        <title>Carbohydrate-dependent, anaerobic sulfur respiration: A novel catabolism in halophilic archaea.</title>
        <authorList>
            <person name="Sorokin D.Y."/>
            <person name="Messina E."/>
            <person name="Smedile F."/>
            <person name="La Cono V."/>
            <person name="Hallsworth J.E."/>
            <person name="Yakimov M.M."/>
        </authorList>
    </citation>
    <scope>NUCLEOTIDE SEQUENCE [LARGE SCALE GENOMIC DNA]</scope>
    <source>
        <strain evidence="2 3">HSR-Est</strain>
    </source>
</reference>
<accession>A0A897NI02</accession>
<dbReference type="GeneID" id="68857161"/>
<evidence type="ECO:0000313" key="2">
    <source>
        <dbReference type="EMBL" id="QSG14070.1"/>
    </source>
</evidence>
<keyword evidence="3" id="KW-1185">Reference proteome</keyword>
<gene>
    <name evidence="2" type="ORF">HSEST_0523</name>
</gene>
<feature type="region of interest" description="Disordered" evidence="1">
    <location>
        <begin position="150"/>
        <end position="174"/>
    </location>
</feature>
<sequence>MASVFTDDHALIALLAESIEADLSAADRLTDLLSRSVPWQFPGRLLEVLAAHVASVSDAQLRHGVLAVEYSALHQYLHAIALADDALIEPASSSAYATDTVAAILDGDLLQARAFSSLDGAVEGSTSLADAYRQFSDGSVSAYERTAAAGAFSAENRSEPRHPSPDRSPRTPELAPLAGVAGALAGRMRSLPESQVRSLKRAAVELGRAVPIQTPTGRQPPVTTRVDSPLETISTLVGASTAADVERLVDAERNVSYRLL</sequence>
<organism evidence="2 3">
    <name type="scientific">Halapricum desulfuricans</name>
    <dbReference type="NCBI Taxonomy" id="2841257"/>
    <lineage>
        <taxon>Archaea</taxon>
        <taxon>Methanobacteriati</taxon>
        <taxon>Methanobacteriota</taxon>
        <taxon>Stenosarchaea group</taxon>
        <taxon>Halobacteria</taxon>
        <taxon>Halobacteriales</taxon>
        <taxon>Haloarculaceae</taxon>
        <taxon>Halapricum</taxon>
    </lineage>
</organism>
<evidence type="ECO:0000256" key="1">
    <source>
        <dbReference type="SAM" id="MobiDB-lite"/>
    </source>
</evidence>
<feature type="compositionally biased region" description="Basic and acidic residues" evidence="1">
    <location>
        <begin position="156"/>
        <end position="170"/>
    </location>
</feature>